<dbReference type="AlphaFoldDB" id="M7ZG80"/>
<reference evidence="2" key="1">
    <citation type="journal article" date="2013" name="Nature">
        <title>Draft genome of the wheat A-genome progenitor Triticum urartu.</title>
        <authorList>
            <person name="Ling H.Q."/>
            <person name="Zhao S."/>
            <person name="Liu D."/>
            <person name="Wang J."/>
            <person name="Sun H."/>
            <person name="Zhang C."/>
            <person name="Fan H."/>
            <person name="Li D."/>
            <person name="Dong L."/>
            <person name="Tao Y."/>
            <person name="Gao C."/>
            <person name="Wu H."/>
            <person name="Li Y."/>
            <person name="Cui Y."/>
            <person name="Guo X."/>
            <person name="Zheng S."/>
            <person name="Wang B."/>
            <person name="Yu K."/>
            <person name="Liang Q."/>
            <person name="Yang W."/>
            <person name="Lou X."/>
            <person name="Chen J."/>
            <person name="Feng M."/>
            <person name="Jian J."/>
            <person name="Zhang X."/>
            <person name="Luo G."/>
            <person name="Jiang Y."/>
            <person name="Liu J."/>
            <person name="Wang Z."/>
            <person name="Sha Y."/>
            <person name="Zhang B."/>
            <person name="Wu H."/>
            <person name="Tang D."/>
            <person name="Shen Q."/>
            <person name="Xue P."/>
            <person name="Zou S."/>
            <person name="Wang X."/>
            <person name="Liu X."/>
            <person name="Wang F."/>
            <person name="Yang Y."/>
            <person name="An X."/>
            <person name="Dong Z."/>
            <person name="Zhang K."/>
            <person name="Zhang X."/>
            <person name="Luo M.C."/>
            <person name="Dvorak J."/>
            <person name="Tong Y."/>
            <person name="Wang J."/>
            <person name="Yang H."/>
            <person name="Li Z."/>
            <person name="Wang D."/>
            <person name="Zhang A."/>
            <person name="Wang J."/>
        </authorList>
    </citation>
    <scope>NUCLEOTIDE SEQUENCE</scope>
</reference>
<dbReference type="EMBL" id="KD265697">
    <property type="protein sequence ID" value="EMS47099.1"/>
    <property type="molecule type" value="Genomic_DNA"/>
</dbReference>
<feature type="compositionally biased region" description="Basic and acidic residues" evidence="1">
    <location>
        <begin position="63"/>
        <end position="73"/>
    </location>
</feature>
<protein>
    <submittedName>
        <fullName evidence="2">Uncharacterized protein</fullName>
    </submittedName>
</protein>
<feature type="region of interest" description="Disordered" evidence="1">
    <location>
        <begin position="1"/>
        <end position="84"/>
    </location>
</feature>
<feature type="compositionally biased region" description="Basic and acidic residues" evidence="1">
    <location>
        <begin position="43"/>
        <end position="55"/>
    </location>
</feature>
<proteinExistence type="predicted"/>
<evidence type="ECO:0000313" key="2">
    <source>
        <dbReference type="EMBL" id="EMS47099.1"/>
    </source>
</evidence>
<sequence length="147" mass="16797">MSNQVLKKKEEEERRSGVRPVKTIGKTDSPNLRSFTQQFPGTSEDKKKEPEKVSKPNDVTDVEDARTDNDRSSEPTVDSNEKPSMGYLYEAMEKVPVCVLHVDCVTTVLPQEHACTLEKAFLSCQQLLVKLSDNFFQVWIDIEELYK</sequence>
<accession>M7ZG80</accession>
<feature type="compositionally biased region" description="Basic and acidic residues" evidence="1">
    <location>
        <begin position="7"/>
        <end position="16"/>
    </location>
</feature>
<feature type="compositionally biased region" description="Polar residues" evidence="1">
    <location>
        <begin position="26"/>
        <end position="41"/>
    </location>
</feature>
<organism evidence="2">
    <name type="scientific">Triticum urartu</name>
    <name type="common">Red wild einkorn</name>
    <name type="synonym">Crithodium urartu</name>
    <dbReference type="NCBI Taxonomy" id="4572"/>
    <lineage>
        <taxon>Eukaryota</taxon>
        <taxon>Viridiplantae</taxon>
        <taxon>Streptophyta</taxon>
        <taxon>Embryophyta</taxon>
        <taxon>Tracheophyta</taxon>
        <taxon>Spermatophyta</taxon>
        <taxon>Magnoliopsida</taxon>
        <taxon>Liliopsida</taxon>
        <taxon>Poales</taxon>
        <taxon>Poaceae</taxon>
        <taxon>BOP clade</taxon>
        <taxon>Pooideae</taxon>
        <taxon>Triticodae</taxon>
        <taxon>Triticeae</taxon>
        <taxon>Triticinae</taxon>
        <taxon>Triticum</taxon>
    </lineage>
</organism>
<evidence type="ECO:0000256" key="1">
    <source>
        <dbReference type="SAM" id="MobiDB-lite"/>
    </source>
</evidence>
<dbReference type="STRING" id="4572.M7ZG80"/>
<gene>
    <name evidence="2" type="ORF">TRIUR3_22266</name>
</gene>
<name>M7ZG80_TRIUA</name>